<dbReference type="Proteomes" id="UP000001107">
    <property type="component" value="Chromosome"/>
</dbReference>
<accession>A6UNF3</accession>
<sequence length="250" mass="28663">MKYLFLLGGHDLEMVEIRNILDENNIEYIDKNLSWGAKLSDYIASYDIEIKLNDKNTTLVSVELTNDSNMEIENLIEIDHHNEKADFPAAIEQVAKLLNIKLTREQLLIAENDKGYIPKMIEFGATKEEIAEIRKLDRMMQGVTDEDEKLAVESIKDKKTIDGIILVESKTSKFSPVVDRLYPFEKLLIYTENNLTYYGKHAKLLGKKYSEILNDKVYFGGQGEGYFGISGEKITEQLLNDIISKINEKN</sequence>
<organism evidence="1 2">
    <name type="scientific">Methanococcus vannielii (strain ATCC 35089 / DSM 1224 / JCM 13029 / OCM 148 / SB)</name>
    <dbReference type="NCBI Taxonomy" id="406327"/>
    <lineage>
        <taxon>Archaea</taxon>
        <taxon>Methanobacteriati</taxon>
        <taxon>Methanobacteriota</taxon>
        <taxon>Methanomada group</taxon>
        <taxon>Methanococci</taxon>
        <taxon>Methanococcales</taxon>
        <taxon>Methanococcaceae</taxon>
        <taxon>Methanococcus</taxon>
    </lineage>
</organism>
<gene>
    <name evidence="1" type="ordered locus">Mevan_0112</name>
</gene>
<dbReference type="HOGENOM" id="CLU_076830_0_0_2"/>
<protein>
    <submittedName>
        <fullName evidence="1">Uncharacterized protein</fullName>
    </submittedName>
</protein>
<dbReference type="AlphaFoldDB" id="A6UNF3"/>
<dbReference type="GeneID" id="5325169"/>
<proteinExistence type="predicted"/>
<name>A6UNF3_METVS</name>
<reference evidence="1" key="1">
    <citation type="submission" date="2007-06" db="EMBL/GenBank/DDBJ databases">
        <title>Complete sequence of Methanococcus vannielii SB.</title>
        <authorList>
            <consortium name="US DOE Joint Genome Institute"/>
            <person name="Copeland A."/>
            <person name="Lucas S."/>
            <person name="Lapidus A."/>
            <person name="Barry K."/>
            <person name="Glavina del Rio T."/>
            <person name="Dalin E."/>
            <person name="Tice H."/>
            <person name="Pitluck S."/>
            <person name="Chain P."/>
            <person name="Malfatti S."/>
            <person name="Shin M."/>
            <person name="Vergez L."/>
            <person name="Schmutz J."/>
            <person name="Larimer F."/>
            <person name="Land M."/>
            <person name="Hauser L."/>
            <person name="Kyrpides N."/>
            <person name="Anderson I."/>
            <person name="Sieprawska-Lupa M."/>
            <person name="Whitman W.B."/>
            <person name="Richardson P."/>
        </authorList>
    </citation>
    <scope>NUCLEOTIDE SEQUENCE [LARGE SCALE GENOMIC DNA]</scope>
    <source>
        <strain evidence="1">SB</strain>
    </source>
</reference>
<dbReference type="EMBL" id="CP000742">
    <property type="protein sequence ID" value="ABR54025.1"/>
    <property type="molecule type" value="Genomic_DNA"/>
</dbReference>
<dbReference type="STRING" id="406327.Mevan_0112"/>
<evidence type="ECO:0000313" key="2">
    <source>
        <dbReference type="Proteomes" id="UP000001107"/>
    </source>
</evidence>
<dbReference type="RefSeq" id="WP_011971929.1">
    <property type="nucleotide sequence ID" value="NC_009634.1"/>
</dbReference>
<evidence type="ECO:0000313" key="1">
    <source>
        <dbReference type="EMBL" id="ABR54025.1"/>
    </source>
</evidence>
<keyword evidence="2" id="KW-1185">Reference proteome</keyword>
<dbReference type="KEGG" id="mvn:Mevan_0112"/>